<evidence type="ECO:0000256" key="3">
    <source>
        <dbReference type="ARBA" id="ARBA00022448"/>
    </source>
</evidence>
<evidence type="ECO:0000256" key="8">
    <source>
        <dbReference type="SAM" id="MobiDB-lite"/>
    </source>
</evidence>
<feature type="transmembrane region" description="Helical" evidence="9">
    <location>
        <begin position="250"/>
        <end position="278"/>
    </location>
</feature>
<protein>
    <submittedName>
        <fullName evidence="11">Spermidine/putrescine transport system permease protein</fullName>
    </submittedName>
</protein>
<gene>
    <name evidence="11" type="ORF">JOF45_002045</name>
</gene>
<feature type="domain" description="ABC transmembrane type-1" evidence="10">
    <location>
        <begin position="112"/>
        <end position="317"/>
    </location>
</feature>
<evidence type="ECO:0000256" key="9">
    <source>
        <dbReference type="SAM" id="Phobius"/>
    </source>
</evidence>
<comment type="caution">
    <text evidence="11">The sequence shown here is derived from an EMBL/GenBank/DDBJ whole genome shotgun (WGS) entry which is preliminary data.</text>
</comment>
<evidence type="ECO:0000259" key="10">
    <source>
        <dbReference type="PROSITE" id="PS50928"/>
    </source>
</evidence>
<keyword evidence="5 9" id="KW-0812">Transmembrane</keyword>
<comment type="similarity">
    <text evidence="2">Belongs to the binding-protein-dependent transport system permease family. CysTW subfamily.</text>
</comment>
<feature type="transmembrane region" description="Helical" evidence="9">
    <location>
        <begin position="118"/>
        <end position="140"/>
    </location>
</feature>
<keyword evidence="7 9" id="KW-0472">Membrane</keyword>
<keyword evidence="3" id="KW-0813">Transport</keyword>
<feature type="region of interest" description="Disordered" evidence="8">
    <location>
        <begin position="1"/>
        <end position="36"/>
    </location>
</feature>
<evidence type="ECO:0000256" key="4">
    <source>
        <dbReference type="ARBA" id="ARBA00022475"/>
    </source>
</evidence>
<evidence type="ECO:0000313" key="11">
    <source>
        <dbReference type="EMBL" id="MBP2319026.1"/>
    </source>
</evidence>
<accession>A0ABS4T3L0</accession>
<sequence length="329" mass="33839">MSLPVTQAGAAPAPHTQTGAESGGAETGGATASPAQRPSLFSRARWQGVGSALRSPATLSLLPLGLILLLFFIVPIVGMAIIAITVTTQDGGTGVGMDNFLALNRGSHSAAIVNSVQVSLVGSAIAAVVGTLTSFCIAQIRSEKLDSVVAVFTSVLANDGGAPLAFSFIVTLGNAGVIFGMLNLGATGFSLYSWQGLVVMYQYFLIPTMIMVSLPTFVGLRKEWREANAALGGSASTFWRRVGLPIAAPALLGGWILCFGAAFATHASAAVLIGAGGYPLIPLNIGDLLGQAGDSQQVAMALGVTMVVIAVVTLFAFNRLQSRSARWMR</sequence>
<evidence type="ECO:0000313" key="12">
    <source>
        <dbReference type="Proteomes" id="UP001519331"/>
    </source>
</evidence>
<dbReference type="InterPro" id="IPR000515">
    <property type="entry name" value="MetI-like"/>
</dbReference>
<comment type="subcellular location">
    <subcellularLocation>
        <location evidence="1">Cell membrane</location>
        <topology evidence="1">Multi-pass membrane protein</topology>
    </subcellularLocation>
</comment>
<evidence type="ECO:0000256" key="1">
    <source>
        <dbReference type="ARBA" id="ARBA00004651"/>
    </source>
</evidence>
<dbReference type="CDD" id="cd06261">
    <property type="entry name" value="TM_PBP2"/>
    <property type="match status" value="1"/>
</dbReference>
<evidence type="ECO:0000256" key="6">
    <source>
        <dbReference type="ARBA" id="ARBA00022989"/>
    </source>
</evidence>
<evidence type="ECO:0000256" key="5">
    <source>
        <dbReference type="ARBA" id="ARBA00022692"/>
    </source>
</evidence>
<dbReference type="PANTHER" id="PTHR42929:SF1">
    <property type="entry name" value="INNER MEMBRANE ABC TRANSPORTER PERMEASE PROTEIN YDCU-RELATED"/>
    <property type="match status" value="1"/>
</dbReference>
<feature type="transmembrane region" description="Helical" evidence="9">
    <location>
        <begin position="61"/>
        <end position="84"/>
    </location>
</feature>
<dbReference type="PROSITE" id="PS50928">
    <property type="entry name" value="ABC_TM1"/>
    <property type="match status" value="1"/>
</dbReference>
<organism evidence="11 12">
    <name type="scientific">Nesterenkonia lacusekhoensis</name>
    <dbReference type="NCBI Taxonomy" id="150832"/>
    <lineage>
        <taxon>Bacteria</taxon>
        <taxon>Bacillati</taxon>
        <taxon>Actinomycetota</taxon>
        <taxon>Actinomycetes</taxon>
        <taxon>Micrococcales</taxon>
        <taxon>Micrococcaceae</taxon>
        <taxon>Nesterenkonia</taxon>
    </lineage>
</organism>
<dbReference type="SUPFAM" id="SSF161098">
    <property type="entry name" value="MetI-like"/>
    <property type="match status" value="1"/>
</dbReference>
<keyword evidence="12" id="KW-1185">Reference proteome</keyword>
<evidence type="ECO:0000256" key="2">
    <source>
        <dbReference type="ARBA" id="ARBA00007069"/>
    </source>
</evidence>
<dbReference type="RefSeq" id="WP_210049575.1">
    <property type="nucleotide sequence ID" value="NZ_JAGINX010000001.1"/>
</dbReference>
<feature type="transmembrane region" description="Helical" evidence="9">
    <location>
        <begin position="201"/>
        <end position="220"/>
    </location>
</feature>
<keyword evidence="6 9" id="KW-1133">Transmembrane helix</keyword>
<reference evidence="11 12" key="1">
    <citation type="submission" date="2021-03" db="EMBL/GenBank/DDBJ databases">
        <title>Sequencing the genomes of 1000 actinobacteria strains.</title>
        <authorList>
            <person name="Klenk H.-P."/>
        </authorList>
    </citation>
    <scope>NUCLEOTIDE SEQUENCE [LARGE SCALE GENOMIC DNA]</scope>
    <source>
        <strain evidence="11 12">DSM 12544</strain>
    </source>
</reference>
<proteinExistence type="inferred from homology"/>
<dbReference type="Gene3D" id="1.10.3720.10">
    <property type="entry name" value="MetI-like"/>
    <property type="match status" value="1"/>
</dbReference>
<dbReference type="PANTHER" id="PTHR42929">
    <property type="entry name" value="INNER MEMBRANE ABC TRANSPORTER PERMEASE PROTEIN YDCU-RELATED-RELATED"/>
    <property type="match status" value="1"/>
</dbReference>
<feature type="transmembrane region" description="Helical" evidence="9">
    <location>
        <begin position="161"/>
        <end position="181"/>
    </location>
</feature>
<keyword evidence="4" id="KW-1003">Cell membrane</keyword>
<evidence type="ECO:0000256" key="7">
    <source>
        <dbReference type="ARBA" id="ARBA00023136"/>
    </source>
</evidence>
<dbReference type="InterPro" id="IPR035906">
    <property type="entry name" value="MetI-like_sf"/>
</dbReference>
<dbReference type="EMBL" id="JAGINX010000001">
    <property type="protein sequence ID" value="MBP2319026.1"/>
    <property type="molecule type" value="Genomic_DNA"/>
</dbReference>
<dbReference type="Proteomes" id="UP001519331">
    <property type="component" value="Unassembled WGS sequence"/>
</dbReference>
<name>A0ABS4T3L0_9MICC</name>
<feature type="transmembrane region" description="Helical" evidence="9">
    <location>
        <begin position="298"/>
        <end position="320"/>
    </location>
</feature>